<dbReference type="SUPFAM" id="SSF52540">
    <property type="entry name" value="P-loop containing nucleoside triphosphate hydrolases"/>
    <property type="match status" value="2"/>
</dbReference>
<dbReference type="GO" id="GO:0000723">
    <property type="term" value="P:telomere maintenance"/>
    <property type="evidence" value="ECO:0007669"/>
    <property type="project" value="InterPro"/>
</dbReference>
<dbReference type="GO" id="GO:0043139">
    <property type="term" value="F:5'-3' DNA helicase activity"/>
    <property type="evidence" value="ECO:0007669"/>
    <property type="project" value="UniProtKB-EC"/>
</dbReference>
<evidence type="ECO:0000313" key="5">
    <source>
        <dbReference type="Proteomes" id="UP000198211"/>
    </source>
</evidence>
<comment type="similarity">
    <text evidence="1">Belongs to the helicase family.</text>
</comment>
<dbReference type="AlphaFoldDB" id="A0A225VTT4"/>
<evidence type="ECO:0000259" key="2">
    <source>
        <dbReference type="Pfam" id="PF05970"/>
    </source>
</evidence>
<dbReference type="GO" id="GO:0005524">
    <property type="term" value="F:ATP binding"/>
    <property type="evidence" value="ECO:0007669"/>
    <property type="project" value="UniProtKB-KW"/>
</dbReference>
<dbReference type="EC" id="5.6.2.3" evidence="1"/>
<dbReference type="OrthoDB" id="105821at2759"/>
<dbReference type="InterPro" id="IPR010285">
    <property type="entry name" value="DNA_helicase_pif1-like_DEAD"/>
</dbReference>
<dbReference type="GO" id="GO:0016887">
    <property type="term" value="F:ATP hydrolysis activity"/>
    <property type="evidence" value="ECO:0007669"/>
    <property type="project" value="RHEA"/>
</dbReference>
<keyword evidence="1" id="KW-0234">DNA repair</keyword>
<comment type="caution">
    <text evidence="4">The sequence shown here is derived from an EMBL/GenBank/DDBJ whole genome shotgun (WGS) entry which is preliminary data.</text>
</comment>
<dbReference type="InterPro" id="IPR027417">
    <property type="entry name" value="P-loop_NTPase"/>
</dbReference>
<keyword evidence="1 4" id="KW-0347">Helicase</keyword>
<keyword evidence="1" id="KW-0378">Hydrolase</keyword>
<gene>
    <name evidence="4" type="ORF">PHMEG_00018424</name>
</gene>
<dbReference type="PANTHER" id="PTHR10492">
    <property type="match status" value="1"/>
</dbReference>
<dbReference type="InterPro" id="IPR049163">
    <property type="entry name" value="Pif1-like_2B_dom"/>
</dbReference>
<proteinExistence type="inferred from homology"/>
<dbReference type="Pfam" id="PF05970">
    <property type="entry name" value="PIF1"/>
    <property type="match status" value="1"/>
</dbReference>
<comment type="catalytic activity">
    <reaction evidence="1">
        <text>ATP + H2O = ADP + phosphate + H(+)</text>
        <dbReference type="Rhea" id="RHEA:13065"/>
        <dbReference type="ChEBI" id="CHEBI:15377"/>
        <dbReference type="ChEBI" id="CHEBI:15378"/>
        <dbReference type="ChEBI" id="CHEBI:30616"/>
        <dbReference type="ChEBI" id="CHEBI:43474"/>
        <dbReference type="ChEBI" id="CHEBI:456216"/>
        <dbReference type="EC" id="5.6.2.3"/>
    </reaction>
</comment>
<keyword evidence="1" id="KW-0227">DNA damage</keyword>
<name>A0A225VTT4_9STRA</name>
<dbReference type="GO" id="GO:0006310">
    <property type="term" value="P:DNA recombination"/>
    <property type="evidence" value="ECO:0007669"/>
    <property type="project" value="UniProtKB-KW"/>
</dbReference>
<dbReference type="PANTHER" id="PTHR10492:SF57">
    <property type="entry name" value="ATP-DEPENDENT DNA HELICASE"/>
    <property type="match status" value="1"/>
</dbReference>
<organism evidence="4 5">
    <name type="scientific">Phytophthora megakarya</name>
    <dbReference type="NCBI Taxonomy" id="4795"/>
    <lineage>
        <taxon>Eukaryota</taxon>
        <taxon>Sar</taxon>
        <taxon>Stramenopiles</taxon>
        <taxon>Oomycota</taxon>
        <taxon>Peronosporomycetes</taxon>
        <taxon>Peronosporales</taxon>
        <taxon>Peronosporaceae</taxon>
        <taxon>Phytophthora</taxon>
    </lineage>
</organism>
<dbReference type="Gene3D" id="3.40.50.300">
    <property type="entry name" value="P-loop containing nucleotide triphosphate hydrolases"/>
    <property type="match status" value="1"/>
</dbReference>
<sequence length="482" mass="54039">MLVRLSCNLPLRVVVHAPHTLVVTHPAGMAFDLSGCRTGWQNFRNFYFKLVRVATQSIPTSARTTYAFLGICASYLRNAATTDGMRRSTKRAKTWKHPQTLIFFLLAPFEVGETNPDEDRRERNVNALIDGVYPGVGDDNLQDEYFVDRAILAPTNASVRCINEMVAERLTGETKEYLSVSLEGVANPNMFEQEFLNSLNFSGIPPHRIVLKVGTPIIMIRNLNSDAGLEDDDKEFPFKLRRKQFPVVPAFAMTINKTQGQSIHHVGIYLESPVFEHGQLYVALSWVTSRKAIKIAVDPSTIDENGNIHTKNIAYWDFVRNFQEKDAAENIHREGEVRVRKAEYKTLKYVTHYLVSNGKTLDAYGLPDLNTYSDVSAEVDGPPRSPYQIGLEHVTERVDQLNRNQRDVFDQVVRAVEHPVSGEKLFVLDGPGGTGESFLLEQILAHVRSQRKIAIAVASSGIAAILLTGGIPPIRRFVFLSN</sequence>
<evidence type="ECO:0000313" key="4">
    <source>
        <dbReference type="EMBL" id="OWZ08951.1"/>
    </source>
</evidence>
<reference evidence="5" key="1">
    <citation type="submission" date="2017-03" db="EMBL/GenBank/DDBJ databases">
        <title>Phytopthora megakarya and P. palmivora, two closely related causual agents of cacao black pod achieved similar genome size and gene model numbers by different mechanisms.</title>
        <authorList>
            <person name="Ali S."/>
            <person name="Shao J."/>
            <person name="Larry D.J."/>
            <person name="Kronmiller B."/>
            <person name="Shen D."/>
            <person name="Strem M.D."/>
            <person name="Melnick R.L."/>
            <person name="Guiltinan M.J."/>
            <person name="Tyler B.M."/>
            <person name="Meinhardt L.W."/>
            <person name="Bailey B.A."/>
        </authorList>
    </citation>
    <scope>NUCLEOTIDE SEQUENCE [LARGE SCALE GENOMIC DNA]</scope>
    <source>
        <strain evidence="5">zdho120</strain>
    </source>
</reference>
<protein>
    <recommendedName>
        <fullName evidence="1">ATP-dependent DNA helicase</fullName>
        <ecNumber evidence="1">5.6.2.3</ecNumber>
    </recommendedName>
</protein>
<dbReference type="EMBL" id="NBNE01002966">
    <property type="protein sequence ID" value="OWZ08951.1"/>
    <property type="molecule type" value="Genomic_DNA"/>
</dbReference>
<evidence type="ECO:0000256" key="1">
    <source>
        <dbReference type="RuleBase" id="RU363044"/>
    </source>
</evidence>
<keyword evidence="1" id="KW-0067">ATP-binding</keyword>
<feature type="domain" description="DNA helicase Pif1-like DEAD-box helicase" evidence="2">
    <location>
        <begin position="400"/>
        <end position="471"/>
    </location>
</feature>
<evidence type="ECO:0000259" key="3">
    <source>
        <dbReference type="Pfam" id="PF21530"/>
    </source>
</evidence>
<dbReference type="GO" id="GO:0006281">
    <property type="term" value="P:DNA repair"/>
    <property type="evidence" value="ECO:0007669"/>
    <property type="project" value="UniProtKB-KW"/>
</dbReference>
<dbReference type="Proteomes" id="UP000198211">
    <property type="component" value="Unassembled WGS sequence"/>
</dbReference>
<keyword evidence="1" id="KW-0233">DNA recombination</keyword>
<comment type="cofactor">
    <cofactor evidence="1">
        <name>Mg(2+)</name>
        <dbReference type="ChEBI" id="CHEBI:18420"/>
    </cofactor>
</comment>
<feature type="domain" description="DNA helicase Pif1-like 2B" evidence="3">
    <location>
        <begin position="194"/>
        <end position="229"/>
    </location>
</feature>
<dbReference type="Pfam" id="PF21530">
    <property type="entry name" value="Pif1_2B_dom"/>
    <property type="match status" value="1"/>
</dbReference>
<accession>A0A225VTT4</accession>
<keyword evidence="1" id="KW-0547">Nucleotide-binding</keyword>
<keyword evidence="5" id="KW-1185">Reference proteome</keyword>